<name>A0A1I5TMK9_9BACT</name>
<evidence type="ECO:0000259" key="6">
    <source>
        <dbReference type="Pfam" id="PF02826"/>
    </source>
</evidence>
<dbReference type="EMBL" id="FOXH01000006">
    <property type="protein sequence ID" value="SFP84273.1"/>
    <property type="molecule type" value="Genomic_DNA"/>
</dbReference>
<dbReference type="PANTHER" id="PTHR43026:SF1">
    <property type="entry name" value="2-HYDROXYACID DEHYDROGENASE HOMOLOG 1-RELATED"/>
    <property type="match status" value="1"/>
</dbReference>
<feature type="domain" description="D-isomer specific 2-hydroxyacid dehydrogenase NAD-binding" evidence="6">
    <location>
        <begin position="109"/>
        <end position="297"/>
    </location>
</feature>
<dbReference type="OrthoDB" id="1522997at2"/>
<evidence type="ECO:0000256" key="2">
    <source>
        <dbReference type="ARBA" id="ARBA00023002"/>
    </source>
</evidence>
<dbReference type="GO" id="GO:0008720">
    <property type="term" value="F:D-lactate dehydrogenase (NAD+) activity"/>
    <property type="evidence" value="ECO:0007669"/>
    <property type="project" value="TreeGrafter"/>
</dbReference>
<dbReference type="PANTHER" id="PTHR43026">
    <property type="entry name" value="2-HYDROXYACID DEHYDROGENASE HOMOLOG 1-RELATED"/>
    <property type="match status" value="1"/>
</dbReference>
<sequence>MKTLIYSVKEFEKPYLVCANKGRHEITITNKPLTLETACLAAGFEGVAVFTNDDASADVLRKLKQLGVSYITTRSVGTDHIDLDEAEALGIGVGNVPHYSPYSVAEHTVAMMLTLNRRLILANEKAQRYQFDLSSLIGFDMHGKTVGIIGFGEIGSIVGKILSGFGCKIMVYDKVMEKCLSKEFDFDYVDLDLLLEESDIISLHMPLTEDTKYFINEQTLSKMKKGVMLINTSRGGIVNTIDVLDAVRDGKIGYLGLDVYEHERGIFFRNHFESFGRDKILVNLMNFKNVLITGHQAFLTKEALTNIAEKTVENLTNWEKRDDGSFASTIRRISRENELMSN</sequence>
<dbReference type="InterPro" id="IPR029753">
    <property type="entry name" value="D-isomer_DH_CS"/>
</dbReference>
<dbReference type="PROSITE" id="PS00671">
    <property type="entry name" value="D_2_HYDROXYACID_DH_3"/>
    <property type="match status" value="1"/>
</dbReference>
<comment type="similarity">
    <text evidence="1 4">Belongs to the D-isomer specific 2-hydroxyacid dehydrogenase family.</text>
</comment>
<keyword evidence="2 4" id="KW-0560">Oxidoreductase</keyword>
<protein>
    <submittedName>
        <fullName evidence="7">D-lactate dehydrogenase</fullName>
    </submittedName>
</protein>
<evidence type="ECO:0000259" key="5">
    <source>
        <dbReference type="Pfam" id="PF00389"/>
    </source>
</evidence>
<proteinExistence type="inferred from homology"/>
<dbReference type="Pfam" id="PF02826">
    <property type="entry name" value="2-Hacid_dh_C"/>
    <property type="match status" value="1"/>
</dbReference>
<dbReference type="InterPro" id="IPR006140">
    <property type="entry name" value="D-isomer_DH_NAD-bd"/>
</dbReference>
<dbReference type="GO" id="GO:0051287">
    <property type="term" value="F:NAD binding"/>
    <property type="evidence" value="ECO:0007669"/>
    <property type="project" value="InterPro"/>
</dbReference>
<keyword evidence="3" id="KW-0520">NAD</keyword>
<dbReference type="SUPFAM" id="SSF52283">
    <property type="entry name" value="Formate/glycerate dehydrogenase catalytic domain-like"/>
    <property type="match status" value="1"/>
</dbReference>
<feature type="domain" description="D-isomer specific 2-hydroxyacid dehydrogenase catalytic" evidence="5">
    <location>
        <begin position="18"/>
        <end position="321"/>
    </location>
</feature>
<dbReference type="Proteomes" id="UP000199306">
    <property type="component" value="Unassembled WGS sequence"/>
</dbReference>
<accession>A0A1I5TMK9</accession>
<evidence type="ECO:0000256" key="4">
    <source>
        <dbReference type="RuleBase" id="RU003719"/>
    </source>
</evidence>
<evidence type="ECO:0000256" key="1">
    <source>
        <dbReference type="ARBA" id="ARBA00005854"/>
    </source>
</evidence>
<dbReference type="CDD" id="cd12183">
    <property type="entry name" value="LDH_like_2"/>
    <property type="match status" value="1"/>
</dbReference>
<dbReference type="InterPro" id="IPR058205">
    <property type="entry name" value="D-LDH-like"/>
</dbReference>
<keyword evidence="8" id="KW-1185">Reference proteome</keyword>
<dbReference type="STRING" id="1079859.SAMN04515674_106115"/>
<dbReference type="AlphaFoldDB" id="A0A1I5TMK9"/>
<dbReference type="Gene3D" id="3.40.50.720">
    <property type="entry name" value="NAD(P)-binding Rossmann-like Domain"/>
    <property type="match status" value="2"/>
</dbReference>
<organism evidence="7 8">
    <name type="scientific">Pseudarcicella hirudinis</name>
    <dbReference type="NCBI Taxonomy" id="1079859"/>
    <lineage>
        <taxon>Bacteria</taxon>
        <taxon>Pseudomonadati</taxon>
        <taxon>Bacteroidota</taxon>
        <taxon>Cytophagia</taxon>
        <taxon>Cytophagales</taxon>
        <taxon>Flectobacillaceae</taxon>
        <taxon>Pseudarcicella</taxon>
    </lineage>
</organism>
<dbReference type="PROSITE" id="PS00670">
    <property type="entry name" value="D_2_HYDROXYACID_DH_2"/>
    <property type="match status" value="1"/>
</dbReference>
<dbReference type="InterPro" id="IPR036291">
    <property type="entry name" value="NAD(P)-bd_dom_sf"/>
</dbReference>
<dbReference type="RefSeq" id="WP_092017275.1">
    <property type="nucleotide sequence ID" value="NZ_FOXH01000006.1"/>
</dbReference>
<gene>
    <name evidence="7" type="ORF">SAMN04515674_106115</name>
</gene>
<dbReference type="InterPro" id="IPR006139">
    <property type="entry name" value="D-isomer_2_OHA_DH_cat_dom"/>
</dbReference>
<evidence type="ECO:0000313" key="8">
    <source>
        <dbReference type="Proteomes" id="UP000199306"/>
    </source>
</evidence>
<dbReference type="Pfam" id="PF00389">
    <property type="entry name" value="2-Hacid_dh"/>
    <property type="match status" value="1"/>
</dbReference>
<evidence type="ECO:0000313" key="7">
    <source>
        <dbReference type="EMBL" id="SFP84273.1"/>
    </source>
</evidence>
<evidence type="ECO:0000256" key="3">
    <source>
        <dbReference type="ARBA" id="ARBA00023027"/>
    </source>
</evidence>
<reference evidence="7 8" key="1">
    <citation type="submission" date="2016-10" db="EMBL/GenBank/DDBJ databases">
        <authorList>
            <person name="de Groot N.N."/>
        </authorList>
    </citation>
    <scope>NUCLEOTIDE SEQUENCE [LARGE SCALE GENOMIC DNA]</scope>
    <source>
        <strain evidence="8">E92,LMG 26720,CCM 7988</strain>
    </source>
</reference>
<dbReference type="SUPFAM" id="SSF51735">
    <property type="entry name" value="NAD(P)-binding Rossmann-fold domains"/>
    <property type="match status" value="1"/>
</dbReference>